<keyword evidence="2" id="KW-1133">Transmembrane helix</keyword>
<gene>
    <name evidence="3" type="ORF">VTK73DRAFT_1776</name>
</gene>
<dbReference type="Proteomes" id="UP001586593">
    <property type="component" value="Unassembled WGS sequence"/>
</dbReference>
<accession>A0ABR3X8I5</accession>
<keyword evidence="2" id="KW-0472">Membrane</keyword>
<feature type="compositionally biased region" description="Low complexity" evidence="1">
    <location>
        <begin position="58"/>
        <end position="74"/>
    </location>
</feature>
<comment type="caution">
    <text evidence="3">The sequence shown here is derived from an EMBL/GenBank/DDBJ whole genome shotgun (WGS) entry which is preliminary data.</text>
</comment>
<feature type="region of interest" description="Disordered" evidence="1">
    <location>
        <begin position="233"/>
        <end position="275"/>
    </location>
</feature>
<feature type="compositionally biased region" description="Low complexity" evidence="1">
    <location>
        <begin position="240"/>
        <end position="254"/>
    </location>
</feature>
<evidence type="ECO:0000256" key="2">
    <source>
        <dbReference type="SAM" id="Phobius"/>
    </source>
</evidence>
<keyword evidence="2" id="KW-0812">Transmembrane</keyword>
<sequence length="338" mass="36668">MSSLSRPLRPGLVLLCNASRLAVGPSTPVRLLLSMRSAPLRRHFRSVSKLQAAASKLTPRTRAPTAAPRPTSTTPAPPRQPFMSYVESLASKPQATLLYEAPSQFWYRFSCFNAGVFCVSYTVVQYWTIYLHPPPDIAWWVPHAFGAICLFMAGMGAWFATGAGSIVRRIRAVPVRLVPASAASAAASRPAASPLLVEFSVTRPIPFLRDRSVFASPDDVRIPFRISTLLASQRQKSRFSPRTSSTSDNHSSSTPAAQPGRQHQEQPSGGRATAPLRSVAHAVSAAWKGLRRGLNREGFAKVRIGGVECRLDTHGGWALDDGKAIDRVLHVRPAAGTQ</sequence>
<reference evidence="3 4" key="1">
    <citation type="journal article" date="2024" name="Commun. Biol.">
        <title>Comparative genomic analysis of thermophilic fungi reveals convergent evolutionary adaptations and gene losses.</title>
        <authorList>
            <person name="Steindorff A.S."/>
            <person name="Aguilar-Pontes M.V."/>
            <person name="Robinson A.J."/>
            <person name="Andreopoulos B."/>
            <person name="LaButti K."/>
            <person name="Kuo A."/>
            <person name="Mondo S."/>
            <person name="Riley R."/>
            <person name="Otillar R."/>
            <person name="Haridas S."/>
            <person name="Lipzen A."/>
            <person name="Grimwood J."/>
            <person name="Schmutz J."/>
            <person name="Clum A."/>
            <person name="Reid I.D."/>
            <person name="Moisan M.C."/>
            <person name="Butler G."/>
            <person name="Nguyen T.T.M."/>
            <person name="Dewar K."/>
            <person name="Conant G."/>
            <person name="Drula E."/>
            <person name="Henrissat B."/>
            <person name="Hansel C."/>
            <person name="Singer S."/>
            <person name="Hutchinson M.I."/>
            <person name="de Vries R.P."/>
            <person name="Natvig D.O."/>
            <person name="Powell A.J."/>
            <person name="Tsang A."/>
            <person name="Grigoriev I.V."/>
        </authorList>
    </citation>
    <scope>NUCLEOTIDE SEQUENCE [LARGE SCALE GENOMIC DNA]</scope>
    <source>
        <strain evidence="3 4">ATCC 24622</strain>
    </source>
</reference>
<dbReference type="EMBL" id="JAZHXJ010000146">
    <property type="protein sequence ID" value="KAL1871987.1"/>
    <property type="molecule type" value="Genomic_DNA"/>
</dbReference>
<proteinExistence type="predicted"/>
<keyword evidence="4" id="KW-1185">Reference proteome</keyword>
<evidence type="ECO:0000313" key="4">
    <source>
        <dbReference type="Proteomes" id="UP001586593"/>
    </source>
</evidence>
<organism evidence="3 4">
    <name type="scientific">Phialemonium thermophilum</name>
    <dbReference type="NCBI Taxonomy" id="223376"/>
    <lineage>
        <taxon>Eukaryota</taxon>
        <taxon>Fungi</taxon>
        <taxon>Dikarya</taxon>
        <taxon>Ascomycota</taxon>
        <taxon>Pezizomycotina</taxon>
        <taxon>Sordariomycetes</taxon>
        <taxon>Sordariomycetidae</taxon>
        <taxon>Cephalothecales</taxon>
        <taxon>Cephalothecaceae</taxon>
        <taxon>Phialemonium</taxon>
    </lineage>
</organism>
<feature type="region of interest" description="Disordered" evidence="1">
    <location>
        <begin position="55"/>
        <end position="79"/>
    </location>
</feature>
<name>A0ABR3X8I5_9PEZI</name>
<evidence type="ECO:0000256" key="1">
    <source>
        <dbReference type="SAM" id="MobiDB-lite"/>
    </source>
</evidence>
<feature type="transmembrane region" description="Helical" evidence="2">
    <location>
        <begin position="105"/>
        <end position="127"/>
    </location>
</feature>
<evidence type="ECO:0000313" key="3">
    <source>
        <dbReference type="EMBL" id="KAL1871987.1"/>
    </source>
</evidence>
<feature type="transmembrane region" description="Helical" evidence="2">
    <location>
        <begin position="139"/>
        <end position="161"/>
    </location>
</feature>
<protein>
    <submittedName>
        <fullName evidence="3">Uncharacterized protein</fullName>
    </submittedName>
</protein>